<dbReference type="InterPro" id="IPR001279">
    <property type="entry name" value="Metallo-B-lactamas"/>
</dbReference>
<dbReference type="InterPro" id="IPR036866">
    <property type="entry name" value="RibonucZ/Hydroxyglut_hydro"/>
</dbReference>
<name>A0A1H7SXG4_9SPHI</name>
<dbReference type="PANTHER" id="PTHR47619">
    <property type="entry name" value="METALLO-HYDROLASE YYCJ-RELATED"/>
    <property type="match status" value="1"/>
</dbReference>
<dbReference type="Pfam" id="PF12706">
    <property type="entry name" value="Lactamase_B_2"/>
    <property type="match status" value="1"/>
</dbReference>
<reference evidence="3" key="1">
    <citation type="submission" date="2016-10" db="EMBL/GenBank/DDBJ databases">
        <authorList>
            <person name="Varghese N."/>
            <person name="Submissions S."/>
        </authorList>
    </citation>
    <scope>NUCLEOTIDE SEQUENCE [LARGE SCALE GENOMIC DNA]</scope>
    <source>
        <strain evidence="3">Jip14</strain>
    </source>
</reference>
<protein>
    <submittedName>
        <fullName evidence="2">Phosphoribosyl 1,2-cyclic phosphodiesterase</fullName>
    </submittedName>
</protein>
<dbReference type="PANTHER" id="PTHR47619:SF1">
    <property type="entry name" value="EXODEOXYRIBONUCLEASE WALJ"/>
    <property type="match status" value="1"/>
</dbReference>
<evidence type="ECO:0000313" key="2">
    <source>
        <dbReference type="EMBL" id="SEL76227.1"/>
    </source>
</evidence>
<dbReference type="InterPro" id="IPR052533">
    <property type="entry name" value="WalJ/YycJ-like"/>
</dbReference>
<evidence type="ECO:0000313" key="3">
    <source>
        <dbReference type="Proteomes" id="UP000198916"/>
    </source>
</evidence>
<organism evidence="2 3">
    <name type="scientific">Parapedobacter koreensis</name>
    <dbReference type="NCBI Taxonomy" id="332977"/>
    <lineage>
        <taxon>Bacteria</taxon>
        <taxon>Pseudomonadati</taxon>
        <taxon>Bacteroidota</taxon>
        <taxon>Sphingobacteriia</taxon>
        <taxon>Sphingobacteriales</taxon>
        <taxon>Sphingobacteriaceae</taxon>
        <taxon>Parapedobacter</taxon>
    </lineage>
</organism>
<dbReference type="EMBL" id="FNZR01000009">
    <property type="protein sequence ID" value="SEL76227.1"/>
    <property type="molecule type" value="Genomic_DNA"/>
</dbReference>
<gene>
    <name evidence="2" type="ORF">SAMN05421740_109209</name>
</gene>
<dbReference type="OrthoDB" id="9781189at2"/>
<feature type="domain" description="Metallo-beta-lactamase" evidence="1">
    <location>
        <begin position="13"/>
        <end position="188"/>
    </location>
</feature>
<dbReference type="Proteomes" id="UP000198916">
    <property type="component" value="Unassembled WGS sequence"/>
</dbReference>
<dbReference type="SMART" id="SM00849">
    <property type="entry name" value="Lactamase_B"/>
    <property type="match status" value="1"/>
</dbReference>
<accession>A0A1H7SXG4</accession>
<dbReference type="RefSeq" id="WP_090608116.1">
    <property type="nucleotide sequence ID" value="NZ_FNZR01000009.1"/>
</dbReference>
<keyword evidence="3" id="KW-1185">Reference proteome</keyword>
<dbReference type="AlphaFoldDB" id="A0A1H7SXG4"/>
<dbReference type="STRING" id="332977.SAMN05421740_109209"/>
<dbReference type="Gene3D" id="3.60.15.10">
    <property type="entry name" value="Ribonuclease Z/Hydroxyacylglutathione hydrolase-like"/>
    <property type="match status" value="1"/>
</dbReference>
<dbReference type="SUPFAM" id="SSF56281">
    <property type="entry name" value="Metallo-hydrolase/oxidoreductase"/>
    <property type="match status" value="1"/>
</dbReference>
<sequence>MPLFISSIASGSNGNCYFIGNGHEAILVDAGISCRETEKRMARQGLSMQQVKAIFVSHEHTDHIKGLSVLANKYQLPVFLTDGTRRACKLAIPDRLLHPLADLQTVGIGDLAITSFRKYHDAIDPHSFLIEGGGHTVGVFTDIGRVCERIDDFFGRCDAVFLETNYDMDMLMRGRYPFFLKNRIRGGYGHLSNAEALELFVKRRSPRLRHLFLSHLSRDNNDPDLVYNLFDEHRVDTEIVVAGRCAETAVYHLGAETATPYQKIDVQLGIQYKYDLC</sequence>
<evidence type="ECO:0000259" key="1">
    <source>
        <dbReference type="SMART" id="SM00849"/>
    </source>
</evidence>
<proteinExistence type="predicted"/>